<dbReference type="PANTHER" id="PTHR31490">
    <property type="entry name" value="GLYCOSYL HYDROLASE"/>
    <property type="match status" value="1"/>
</dbReference>
<dbReference type="Gene3D" id="3.20.20.80">
    <property type="entry name" value="Glycosidases"/>
    <property type="match status" value="1"/>
</dbReference>
<evidence type="ECO:0000313" key="15">
    <source>
        <dbReference type="Proteomes" id="UP000800096"/>
    </source>
</evidence>
<feature type="domain" description="GH10" evidence="13">
    <location>
        <begin position="76"/>
        <end position="381"/>
    </location>
</feature>
<feature type="signal peptide" evidence="12">
    <location>
        <begin position="1"/>
        <end position="18"/>
    </location>
</feature>
<evidence type="ECO:0000256" key="7">
    <source>
        <dbReference type="ARBA" id="ARBA00022801"/>
    </source>
</evidence>
<evidence type="ECO:0000256" key="11">
    <source>
        <dbReference type="SAM" id="MobiDB-lite"/>
    </source>
</evidence>
<evidence type="ECO:0000256" key="9">
    <source>
        <dbReference type="ARBA" id="ARBA00023326"/>
    </source>
</evidence>
<dbReference type="GO" id="GO:0045493">
    <property type="term" value="P:xylan catabolic process"/>
    <property type="evidence" value="ECO:0007669"/>
    <property type="project" value="UniProtKB-KW"/>
</dbReference>
<dbReference type="SMART" id="SM00633">
    <property type="entry name" value="Glyco_10"/>
    <property type="match status" value="1"/>
</dbReference>
<keyword evidence="8 10" id="KW-0119">Carbohydrate metabolism</keyword>
<dbReference type="GO" id="GO:0031176">
    <property type="term" value="F:endo-1,4-beta-xylanase activity"/>
    <property type="evidence" value="ECO:0007669"/>
    <property type="project" value="UniProtKB-EC"/>
</dbReference>
<keyword evidence="7 10" id="KW-0378">Hydrolase</keyword>
<evidence type="ECO:0000256" key="12">
    <source>
        <dbReference type="SAM" id="SignalP"/>
    </source>
</evidence>
<keyword evidence="15" id="KW-1185">Reference proteome</keyword>
<gene>
    <name evidence="14" type="ORF">BDU57DRAFT_537803</name>
</gene>
<dbReference type="OrthoDB" id="3055998at2759"/>
<dbReference type="Pfam" id="PF00331">
    <property type="entry name" value="Glyco_hydro_10"/>
    <property type="match status" value="1"/>
</dbReference>
<organism evidence="14 15">
    <name type="scientific">Ampelomyces quisqualis</name>
    <name type="common">Powdery mildew agent</name>
    <dbReference type="NCBI Taxonomy" id="50730"/>
    <lineage>
        <taxon>Eukaryota</taxon>
        <taxon>Fungi</taxon>
        <taxon>Dikarya</taxon>
        <taxon>Ascomycota</taxon>
        <taxon>Pezizomycotina</taxon>
        <taxon>Dothideomycetes</taxon>
        <taxon>Pleosporomycetidae</taxon>
        <taxon>Pleosporales</taxon>
        <taxon>Pleosporineae</taxon>
        <taxon>Phaeosphaeriaceae</taxon>
        <taxon>Ampelomyces</taxon>
    </lineage>
</organism>
<keyword evidence="6 14" id="KW-0858">Xylan degradation</keyword>
<evidence type="ECO:0000256" key="6">
    <source>
        <dbReference type="ARBA" id="ARBA00022651"/>
    </source>
</evidence>
<proteinExistence type="inferred from homology"/>
<comment type="similarity">
    <text evidence="4 10">Belongs to the glycosyl hydrolase 10 (cellulase F) family.</text>
</comment>
<feature type="compositionally biased region" description="Pro residues" evidence="11">
    <location>
        <begin position="30"/>
        <end position="55"/>
    </location>
</feature>
<evidence type="ECO:0000256" key="1">
    <source>
        <dbReference type="ARBA" id="ARBA00000681"/>
    </source>
</evidence>
<feature type="chain" id="PRO_5025545242" description="Beta-xylanase" evidence="12">
    <location>
        <begin position="19"/>
        <end position="386"/>
    </location>
</feature>
<dbReference type="AlphaFoldDB" id="A0A6A5QR46"/>
<dbReference type="InterPro" id="IPR017853">
    <property type="entry name" value="GH"/>
</dbReference>
<dbReference type="PANTHER" id="PTHR31490:SF35">
    <property type="entry name" value="ENDO-1,4-BETA-XYLANASE"/>
    <property type="match status" value="1"/>
</dbReference>
<dbReference type="InterPro" id="IPR044846">
    <property type="entry name" value="GH10"/>
</dbReference>
<dbReference type="PRINTS" id="PR00134">
    <property type="entry name" value="GLHYDRLASE10"/>
</dbReference>
<evidence type="ECO:0000259" key="13">
    <source>
        <dbReference type="PROSITE" id="PS51760"/>
    </source>
</evidence>
<dbReference type="EC" id="3.2.1.8" evidence="10"/>
<evidence type="ECO:0000256" key="3">
    <source>
        <dbReference type="ARBA" id="ARBA00004851"/>
    </source>
</evidence>
<accession>A0A6A5QR46</accession>
<evidence type="ECO:0000256" key="8">
    <source>
        <dbReference type="ARBA" id="ARBA00023277"/>
    </source>
</evidence>
<evidence type="ECO:0000313" key="14">
    <source>
        <dbReference type="EMBL" id="KAF1918231.1"/>
    </source>
</evidence>
<comment type="pathway">
    <text evidence="3">Glycan degradation; xylan degradation.</text>
</comment>
<evidence type="ECO:0000256" key="10">
    <source>
        <dbReference type="RuleBase" id="RU361174"/>
    </source>
</evidence>
<feature type="region of interest" description="Disordered" evidence="11">
    <location>
        <begin position="18"/>
        <end position="61"/>
    </location>
</feature>
<evidence type="ECO:0000256" key="4">
    <source>
        <dbReference type="ARBA" id="ARBA00007495"/>
    </source>
</evidence>
<feature type="compositionally biased region" description="Low complexity" evidence="11">
    <location>
        <begin position="18"/>
        <end position="29"/>
    </location>
</feature>
<comment type="catalytic activity">
    <reaction evidence="1 10">
        <text>Endohydrolysis of (1-&gt;4)-beta-D-xylosidic linkages in xylans.</text>
        <dbReference type="EC" id="3.2.1.8"/>
    </reaction>
</comment>
<dbReference type="PROSITE" id="PS51760">
    <property type="entry name" value="GH10_2"/>
    <property type="match status" value="1"/>
</dbReference>
<dbReference type="InterPro" id="IPR001000">
    <property type="entry name" value="GH10_dom"/>
</dbReference>
<protein>
    <recommendedName>
        <fullName evidence="10">Beta-xylanase</fullName>
        <ecNumber evidence="10">3.2.1.8</ecNumber>
    </recommendedName>
</protein>
<reference evidence="14" key="1">
    <citation type="journal article" date="2020" name="Stud. Mycol.">
        <title>101 Dothideomycetes genomes: a test case for predicting lifestyles and emergence of pathogens.</title>
        <authorList>
            <person name="Haridas S."/>
            <person name="Albert R."/>
            <person name="Binder M."/>
            <person name="Bloem J."/>
            <person name="Labutti K."/>
            <person name="Salamov A."/>
            <person name="Andreopoulos B."/>
            <person name="Baker S."/>
            <person name="Barry K."/>
            <person name="Bills G."/>
            <person name="Bluhm B."/>
            <person name="Cannon C."/>
            <person name="Castanera R."/>
            <person name="Culley D."/>
            <person name="Daum C."/>
            <person name="Ezra D."/>
            <person name="Gonzalez J."/>
            <person name="Henrissat B."/>
            <person name="Kuo A."/>
            <person name="Liang C."/>
            <person name="Lipzen A."/>
            <person name="Lutzoni F."/>
            <person name="Magnuson J."/>
            <person name="Mondo S."/>
            <person name="Nolan M."/>
            <person name="Ohm R."/>
            <person name="Pangilinan J."/>
            <person name="Park H.-J."/>
            <person name="Ramirez L."/>
            <person name="Alfaro M."/>
            <person name="Sun H."/>
            <person name="Tritt A."/>
            <person name="Yoshinaga Y."/>
            <person name="Zwiers L.-H."/>
            <person name="Turgeon B."/>
            <person name="Goodwin S."/>
            <person name="Spatafora J."/>
            <person name="Crous P."/>
            <person name="Grigoriev I."/>
        </authorList>
    </citation>
    <scope>NUCLEOTIDE SEQUENCE</scope>
    <source>
        <strain evidence="14">HMLAC05119</strain>
    </source>
</reference>
<dbReference type="GO" id="GO:0005576">
    <property type="term" value="C:extracellular region"/>
    <property type="evidence" value="ECO:0007669"/>
    <property type="project" value="UniProtKB-SubCell"/>
</dbReference>
<evidence type="ECO:0000256" key="5">
    <source>
        <dbReference type="ARBA" id="ARBA00022525"/>
    </source>
</evidence>
<keyword evidence="5" id="KW-0964">Secreted</keyword>
<dbReference type="EMBL" id="ML979134">
    <property type="protein sequence ID" value="KAF1918231.1"/>
    <property type="molecule type" value="Genomic_DNA"/>
</dbReference>
<keyword evidence="10 14" id="KW-0326">Glycosidase</keyword>
<dbReference type="SUPFAM" id="SSF51445">
    <property type="entry name" value="(Trans)glycosidases"/>
    <property type="match status" value="1"/>
</dbReference>
<comment type="subcellular location">
    <subcellularLocation>
        <location evidence="2">Secreted</location>
    </subcellularLocation>
</comment>
<dbReference type="Proteomes" id="UP000800096">
    <property type="component" value="Unassembled WGS sequence"/>
</dbReference>
<keyword evidence="12" id="KW-0732">Signal</keyword>
<keyword evidence="9 10" id="KW-0624">Polysaccharide degradation</keyword>
<sequence>MHFSNIVAGLALISSTAAVPSPPHASAGPSRPPPAPGYPAHSAPPKPSAGGPKPPVQGGKNDTLYQAIVKRGRSYIGTAVTLRNETKELDIMKTEFNSMTPENAMKWESTEPSQGIFTFADGDRHANFAKENGLQLRCHTLIWHSQLPLWVSQGGFDNATLIQVMEDHIKALATRWADNCNQWDVVNEALNENGTYRSSVFYETIGEAYIPIAFRLAKKYAPKALLFYNDYNIEDNGNKTAGAVRIVKLIQSYGVHIDGVGYQGHLTSEPTNTNPGSAPNQATLEAALRATADLGVDVAYTELDVRLNTTTVNEAAIARQTAVWENVARACLNVKQCIGMTVWGVSDKYSWIPGVFKGEGKGLLFDDDYNKKEAYYGFKRGIEGPK</sequence>
<evidence type="ECO:0000256" key="2">
    <source>
        <dbReference type="ARBA" id="ARBA00004613"/>
    </source>
</evidence>
<name>A0A6A5QR46_AMPQU</name>